<dbReference type="CDD" id="cd07721">
    <property type="entry name" value="yflN-like_MBL-fold"/>
    <property type="match status" value="1"/>
</dbReference>
<sequence length="221" mass="23971">MATELIEGVWWLDLRGVNAYLVDDGDSLTLVDAGTPLSRRKLARDLRDLGRGFADIDRVLVTHYDVDHVGVLDRIDAPVYAGATDAPLVAGERRPGVGGRKGLSQRLAAPFCPPPAGPVRSIGDGDSVGSFTVFHTPGHTPGHVSYVSERLSAAFVGDLVRESDGRLEPSPWLLSHDTEQVRASIRRLAAELPEVDVLGMGHGIPFKRDGRERLRELADRL</sequence>
<evidence type="ECO:0000313" key="2">
    <source>
        <dbReference type="EMBL" id="QSG07364.1"/>
    </source>
</evidence>
<dbReference type="Gene3D" id="3.60.15.10">
    <property type="entry name" value="Ribonuclease Z/Hydroxyacylglutathione hydrolase-like"/>
    <property type="match status" value="1"/>
</dbReference>
<dbReference type="InterPro" id="IPR050855">
    <property type="entry name" value="NDM-1-like"/>
</dbReference>
<dbReference type="EMBL" id="CP064787">
    <property type="protein sequence ID" value="QSG07364.1"/>
    <property type="molecule type" value="Genomic_DNA"/>
</dbReference>
<dbReference type="InterPro" id="IPR036866">
    <property type="entry name" value="RibonucZ/Hydroxyglut_hydro"/>
</dbReference>
<feature type="domain" description="Metallo-beta-lactamase" evidence="1">
    <location>
        <begin position="16"/>
        <end position="202"/>
    </location>
</feature>
<dbReference type="PANTHER" id="PTHR42951">
    <property type="entry name" value="METALLO-BETA-LACTAMASE DOMAIN-CONTAINING"/>
    <property type="match status" value="1"/>
</dbReference>
<protein>
    <submittedName>
        <fullName evidence="2">Metal-dependent hydrolase of the beta-lactamase superfamily II</fullName>
    </submittedName>
</protein>
<dbReference type="RefSeq" id="WP_229113801.1">
    <property type="nucleotide sequence ID" value="NZ_CP064787.1"/>
</dbReference>
<organism evidence="2 3">
    <name type="scientific">Halapricum desulfuricans</name>
    <dbReference type="NCBI Taxonomy" id="2841257"/>
    <lineage>
        <taxon>Archaea</taxon>
        <taxon>Methanobacteriati</taxon>
        <taxon>Methanobacteriota</taxon>
        <taxon>Stenosarchaea group</taxon>
        <taxon>Halobacteria</taxon>
        <taxon>Halobacteriales</taxon>
        <taxon>Haloarculaceae</taxon>
        <taxon>Halapricum</taxon>
    </lineage>
</organism>
<dbReference type="InterPro" id="IPR001279">
    <property type="entry name" value="Metallo-B-lactamas"/>
</dbReference>
<dbReference type="GeneID" id="68856588"/>
<accession>A0A897N414</accession>
<dbReference type="Proteomes" id="UP000663525">
    <property type="component" value="Chromosome"/>
</dbReference>
<dbReference type="GO" id="GO:0016787">
    <property type="term" value="F:hydrolase activity"/>
    <property type="evidence" value="ECO:0007669"/>
    <property type="project" value="UniProtKB-KW"/>
</dbReference>
<reference evidence="2" key="1">
    <citation type="submission" date="2020-11" db="EMBL/GenBank/DDBJ databases">
        <title>Carbohydrate-dependent, anaerobic sulfur respiration: A novel catabolism in halophilic archaea.</title>
        <authorList>
            <person name="Sorokin D.Y."/>
            <person name="Messina E."/>
            <person name="Smedile F."/>
            <person name="La Cono V."/>
            <person name="Hallsworth J.E."/>
            <person name="Yakimov M.M."/>
        </authorList>
    </citation>
    <scope>NUCLEOTIDE SEQUENCE</scope>
    <source>
        <strain evidence="2">HSR12-1</strain>
    </source>
</reference>
<dbReference type="SUPFAM" id="SSF56281">
    <property type="entry name" value="Metallo-hydrolase/oxidoreductase"/>
    <property type="match status" value="1"/>
</dbReference>
<evidence type="ECO:0000313" key="3">
    <source>
        <dbReference type="Proteomes" id="UP000663525"/>
    </source>
</evidence>
<dbReference type="Pfam" id="PF00753">
    <property type="entry name" value="Lactamase_B"/>
    <property type="match status" value="1"/>
</dbReference>
<name>A0A897N414_9EURY</name>
<dbReference type="SMART" id="SM00849">
    <property type="entry name" value="Lactamase_B"/>
    <property type="match status" value="1"/>
</dbReference>
<gene>
    <name evidence="2" type="ORF">HSR121_3054</name>
</gene>
<keyword evidence="2" id="KW-0378">Hydrolase</keyword>
<proteinExistence type="predicted"/>
<dbReference type="AlphaFoldDB" id="A0A897N414"/>
<evidence type="ECO:0000259" key="1">
    <source>
        <dbReference type="SMART" id="SM00849"/>
    </source>
</evidence>
<dbReference type="PANTHER" id="PTHR42951:SF4">
    <property type="entry name" value="ACYL-COENZYME A THIOESTERASE MBLAC2"/>
    <property type="match status" value="1"/>
</dbReference>